<dbReference type="AlphaFoldDB" id="A0A812EWU8"/>
<feature type="transmembrane region" description="Helical" evidence="9">
    <location>
        <begin position="136"/>
        <end position="168"/>
    </location>
</feature>
<keyword evidence="12" id="KW-1185">Reference proteome</keyword>
<name>A0A812EWU8_ACAPH</name>
<dbReference type="OrthoDB" id="8860232at2759"/>
<feature type="domain" description="FAM69 N-terminal" evidence="10">
    <location>
        <begin position="233"/>
        <end position="372"/>
    </location>
</feature>
<feature type="transmembrane region" description="Helical" evidence="9">
    <location>
        <begin position="30"/>
        <end position="51"/>
    </location>
</feature>
<feature type="transmembrane region" description="Helical" evidence="9">
    <location>
        <begin position="63"/>
        <end position="82"/>
    </location>
</feature>
<evidence type="ECO:0000313" key="12">
    <source>
        <dbReference type="Proteomes" id="UP000597762"/>
    </source>
</evidence>
<evidence type="ECO:0000256" key="7">
    <source>
        <dbReference type="ARBA" id="ARBA00023136"/>
    </source>
</evidence>
<comment type="subcellular location">
    <subcellularLocation>
        <location evidence="1">Endoplasmic reticulum membrane</location>
        <topology evidence="1">Single-pass type II membrane protein</topology>
    </subcellularLocation>
</comment>
<evidence type="ECO:0000256" key="8">
    <source>
        <dbReference type="ARBA" id="ARBA00023157"/>
    </source>
</evidence>
<dbReference type="InterPro" id="IPR029244">
    <property type="entry name" value="FAM69_N"/>
</dbReference>
<evidence type="ECO:0000313" key="11">
    <source>
        <dbReference type="EMBL" id="CAE1332200.1"/>
    </source>
</evidence>
<keyword evidence="8" id="KW-1015">Disulfide bond</keyword>
<dbReference type="GO" id="GO:0005789">
    <property type="term" value="C:endoplasmic reticulum membrane"/>
    <property type="evidence" value="ECO:0007669"/>
    <property type="project" value="UniProtKB-SubCell"/>
</dbReference>
<dbReference type="Pfam" id="PF12260">
    <property type="entry name" value="PIP49_C"/>
    <property type="match status" value="1"/>
</dbReference>
<dbReference type="Proteomes" id="UP000597762">
    <property type="component" value="Unassembled WGS sequence"/>
</dbReference>
<evidence type="ECO:0000256" key="5">
    <source>
        <dbReference type="ARBA" id="ARBA00022968"/>
    </source>
</evidence>
<keyword evidence="4" id="KW-0256">Endoplasmic reticulum</keyword>
<comment type="similarity">
    <text evidence="2">Belongs to the DIPK family.</text>
</comment>
<keyword evidence="3 9" id="KW-0812">Transmembrane</keyword>
<dbReference type="PANTHER" id="PTHR21093">
    <property type="entry name" value="DIVERGENT PROTEIN KINASE DOMAIN 1C-RELATED"/>
    <property type="match status" value="1"/>
</dbReference>
<evidence type="ECO:0000256" key="1">
    <source>
        <dbReference type="ARBA" id="ARBA00004648"/>
    </source>
</evidence>
<dbReference type="PANTHER" id="PTHR21093:SF6">
    <property type="entry name" value="EF-HAND DOMAIN-CONTAINING PROTEIN"/>
    <property type="match status" value="1"/>
</dbReference>
<evidence type="ECO:0000256" key="3">
    <source>
        <dbReference type="ARBA" id="ARBA00022692"/>
    </source>
</evidence>
<evidence type="ECO:0000256" key="6">
    <source>
        <dbReference type="ARBA" id="ARBA00022989"/>
    </source>
</evidence>
<sequence length="557" mass="64421">MFLSLFLFLLPTISVVPISFPPVNCFSQSLFLFLLPNISFSFFISLLLTISQSLSLFHSTNHPDLFLLLISTIFFLSVFLFLLLPISLFQPLFSFCQPFLLLFSVFHLSANCLFFFCQPFLSISSLSFFFPSANNFSLSLFLLLIISPALFFLLLIIFFSLFSLCYVVRYSSRDDRVKYGVYNSGEERNSNSTLQQKEKKMCSQKGIFCLILKDLCKPCLRIWLNYQKTLGVSRKAMIAYTIFSVILLLSFIFMIVAFYDPCSGRVIKKSLCQLYEEGVVSGKLCYPLCKENVPIFSHCIKQQSHVKEFFWERHLIVKVNMAPDQANMLDTILLEPWEGISQEEFSMMIDKHLTEKLGPADHTAVLKRILTFGDFNNNGVLTYGEARSLWSLIQHREFLLMLLFKDNDAFPRINGTCGSVYAIEHVPNDRLYNVKSNSWLSLFLSDAYHWQFPAWKQRAKMSIGMIELIMDIFEKNDVNFYMCNIFPKSFGYTVTYDLKLMDVLSVVPRFHLKLEMANRSCNDDRDYSFSLFIVTAFPVAFFNDLPVESKFSISAEF</sequence>
<evidence type="ECO:0000256" key="4">
    <source>
        <dbReference type="ARBA" id="ARBA00022824"/>
    </source>
</evidence>
<keyword evidence="7 9" id="KW-0472">Membrane</keyword>
<gene>
    <name evidence="11" type="ORF">SPHA_81267</name>
</gene>
<evidence type="ECO:0000259" key="10">
    <source>
        <dbReference type="SMART" id="SM01299"/>
    </source>
</evidence>
<dbReference type="Pfam" id="PF14875">
    <property type="entry name" value="PIP49_N"/>
    <property type="match status" value="1"/>
</dbReference>
<reference evidence="11" key="1">
    <citation type="submission" date="2021-01" db="EMBL/GenBank/DDBJ databases">
        <authorList>
            <person name="Li R."/>
            <person name="Bekaert M."/>
        </authorList>
    </citation>
    <scope>NUCLEOTIDE SEQUENCE</scope>
    <source>
        <strain evidence="11">Farmed</strain>
    </source>
</reference>
<keyword evidence="5" id="KW-0735">Signal-anchor</keyword>
<evidence type="ECO:0000256" key="9">
    <source>
        <dbReference type="SAM" id="Phobius"/>
    </source>
</evidence>
<protein>
    <recommendedName>
        <fullName evidence="10">FAM69 N-terminal domain-containing protein</fullName>
    </recommendedName>
</protein>
<evidence type="ECO:0000256" key="2">
    <source>
        <dbReference type="ARBA" id="ARBA00006338"/>
    </source>
</evidence>
<comment type="caution">
    <text evidence="11">The sequence shown here is derived from an EMBL/GenBank/DDBJ whole genome shotgun (WGS) entry which is preliminary data.</text>
</comment>
<keyword evidence="6 9" id="KW-1133">Transmembrane helix</keyword>
<dbReference type="EMBL" id="CAHIKZ030005629">
    <property type="protein sequence ID" value="CAE1332200.1"/>
    <property type="molecule type" value="Genomic_DNA"/>
</dbReference>
<dbReference type="InterPro" id="IPR022049">
    <property type="entry name" value="FAM69_kinase_dom"/>
</dbReference>
<feature type="transmembrane region" description="Helical" evidence="9">
    <location>
        <begin position="237"/>
        <end position="259"/>
    </location>
</feature>
<organism evidence="11 12">
    <name type="scientific">Acanthosepion pharaonis</name>
    <name type="common">Pharaoh cuttlefish</name>
    <name type="synonym">Sepia pharaonis</name>
    <dbReference type="NCBI Taxonomy" id="158019"/>
    <lineage>
        <taxon>Eukaryota</taxon>
        <taxon>Metazoa</taxon>
        <taxon>Spiralia</taxon>
        <taxon>Lophotrochozoa</taxon>
        <taxon>Mollusca</taxon>
        <taxon>Cephalopoda</taxon>
        <taxon>Coleoidea</taxon>
        <taxon>Decapodiformes</taxon>
        <taxon>Sepiida</taxon>
        <taxon>Sepiina</taxon>
        <taxon>Sepiidae</taxon>
        <taxon>Acanthosepion</taxon>
    </lineage>
</organism>
<proteinExistence type="inferred from homology"/>
<dbReference type="SMART" id="SM01299">
    <property type="entry name" value="PIP49_N"/>
    <property type="match status" value="1"/>
</dbReference>
<accession>A0A812EWU8</accession>